<proteinExistence type="predicted"/>
<accession>A0A4Y9IMT5</accession>
<evidence type="ECO:0000313" key="1">
    <source>
        <dbReference type="EMBL" id="TFU89793.1"/>
    </source>
</evidence>
<name>A0A4Y9IMT5_9BACT</name>
<sequence length="77" mass="9048">MAEHLHIYSSSKEEKYLEEKEFRPMAMQVLAPGALKPEEAIKYVCRFPRIESILFGSSSRNHIQQTKYLIDKYSLKL</sequence>
<evidence type="ECO:0000313" key="2">
    <source>
        <dbReference type="Proteomes" id="UP000298285"/>
    </source>
</evidence>
<organism evidence="1 2">
    <name type="scientific">Dysgonomonas mossii</name>
    <dbReference type="NCBI Taxonomy" id="163665"/>
    <lineage>
        <taxon>Bacteria</taxon>
        <taxon>Pseudomonadati</taxon>
        <taxon>Bacteroidota</taxon>
        <taxon>Bacteroidia</taxon>
        <taxon>Bacteroidales</taxon>
        <taxon>Dysgonomonadaceae</taxon>
        <taxon>Dysgonomonas</taxon>
    </lineage>
</organism>
<reference evidence="1 2" key="1">
    <citation type="submission" date="2019-03" db="EMBL/GenBank/DDBJ databases">
        <title>Diversity of the mouse oral microbiome.</title>
        <authorList>
            <person name="Joseph S."/>
            <person name="Aduse-Opoku J."/>
            <person name="Curtis M."/>
            <person name="Wade W."/>
            <person name="Hashim A."/>
        </authorList>
    </citation>
    <scope>NUCLEOTIDE SEQUENCE [LARGE SCALE GENOMIC DNA]</scope>
    <source>
        <strain evidence="1 2">P11</strain>
    </source>
</reference>
<dbReference type="EMBL" id="SPPK01000002">
    <property type="protein sequence ID" value="TFU89793.1"/>
    <property type="molecule type" value="Genomic_DNA"/>
</dbReference>
<gene>
    <name evidence="1" type="ORF">E4T88_07205</name>
</gene>
<dbReference type="AlphaFoldDB" id="A0A4Y9IMT5"/>
<comment type="caution">
    <text evidence="1">The sequence shown here is derived from an EMBL/GenBank/DDBJ whole genome shotgun (WGS) entry which is preliminary data.</text>
</comment>
<dbReference type="RefSeq" id="WP_135104790.1">
    <property type="nucleotide sequence ID" value="NZ_JADGKW010000002.1"/>
</dbReference>
<dbReference type="Proteomes" id="UP000298285">
    <property type="component" value="Unassembled WGS sequence"/>
</dbReference>
<protein>
    <submittedName>
        <fullName evidence="1">Uncharacterized protein</fullName>
    </submittedName>
</protein>